<dbReference type="KEGG" id="wch:wcw_0748"/>
<accession>D6YT29</accession>
<dbReference type="PRINTS" id="PR00300">
    <property type="entry name" value="CLPPROTEASEA"/>
</dbReference>
<dbReference type="OrthoDB" id="531921at2"/>
<dbReference type="RefSeq" id="WP_013181833.1">
    <property type="nucleotide sequence ID" value="NC_014225.1"/>
</dbReference>
<evidence type="ECO:0000259" key="4">
    <source>
        <dbReference type="SMART" id="SM00382"/>
    </source>
</evidence>
<keyword evidence="2" id="KW-0547">Nucleotide-binding</keyword>
<dbReference type="EMBL" id="CP001928">
    <property type="protein sequence ID" value="ADI39224.1"/>
    <property type="molecule type" value="Genomic_DNA"/>
</dbReference>
<evidence type="ECO:0000313" key="7">
    <source>
        <dbReference type="Proteomes" id="UP000001505"/>
    </source>
</evidence>
<evidence type="ECO:0000313" key="5">
    <source>
        <dbReference type="EMBL" id="ADI38115.1"/>
    </source>
</evidence>
<protein>
    <submittedName>
        <fullName evidence="6">Transposase</fullName>
    </submittedName>
</protein>
<dbReference type="NCBIfam" id="NF038214">
    <property type="entry name" value="IS21_help_AAA"/>
    <property type="match status" value="1"/>
</dbReference>
<sequence length="258" mass="29166">MNLQHERIEDLCQKLNLIGIENQFQSLASEAVKEDKSYVDFLEQVLQSEYLARQTRRQNTLTRFAGFPSIKTLEQFDFSFAQGVDKKQIMGLASLGFIQRAENIVFLGPSGVGKTHLAIALGYLATQSGLKARFITAADLVVLLENAYKEGKYEVVFRNGILSSKLLIIDELGYLPLQRHQADHFFQVIAKRYEKGSTIVTSNLNFSQWDKSLSGDQALTSALLDRLLHHSHIIPIKGDSYRLKEKKKMGIFNPKEEG</sequence>
<organism evidence="6 7">
    <name type="scientific">Waddlia chondrophila (strain ATCC VR-1470 / WSU 86-1044)</name>
    <dbReference type="NCBI Taxonomy" id="716544"/>
    <lineage>
        <taxon>Bacteria</taxon>
        <taxon>Pseudomonadati</taxon>
        <taxon>Chlamydiota</taxon>
        <taxon>Chlamydiia</taxon>
        <taxon>Parachlamydiales</taxon>
        <taxon>Waddliaceae</taxon>
        <taxon>Waddlia</taxon>
    </lineage>
</organism>
<gene>
    <name evidence="5" type="ordered locus">wcw_0748</name>
    <name evidence="6" type="ordered locus">wcw_1886</name>
</gene>
<dbReference type="InterPro" id="IPR001270">
    <property type="entry name" value="ClpA/B"/>
</dbReference>
<dbReference type="Pfam" id="PF01695">
    <property type="entry name" value="IstB_IS21"/>
    <property type="match status" value="1"/>
</dbReference>
<dbReference type="eggNOG" id="COG1484">
    <property type="taxonomic scope" value="Bacteria"/>
</dbReference>
<dbReference type="EMBL" id="CP001928">
    <property type="protein sequence ID" value="ADI38115.1"/>
    <property type="molecule type" value="Genomic_DNA"/>
</dbReference>
<feature type="domain" description="AAA+ ATPase" evidence="4">
    <location>
        <begin position="100"/>
        <end position="235"/>
    </location>
</feature>
<dbReference type="InterPro" id="IPR003593">
    <property type="entry name" value="AAA+_ATPase"/>
</dbReference>
<dbReference type="InterPro" id="IPR028350">
    <property type="entry name" value="DNAC/IstB-like"/>
</dbReference>
<evidence type="ECO:0000256" key="2">
    <source>
        <dbReference type="ARBA" id="ARBA00022741"/>
    </source>
</evidence>
<comment type="similarity">
    <text evidence="1">Belongs to the IS21/IS1162 putative ATP-binding protein family.</text>
</comment>
<dbReference type="InterPro" id="IPR027417">
    <property type="entry name" value="P-loop_NTPase"/>
</dbReference>
<dbReference type="InterPro" id="IPR002611">
    <property type="entry name" value="IstB_ATP-bd"/>
</dbReference>
<name>D6YT29_WADCW</name>
<dbReference type="CDD" id="cd00009">
    <property type="entry name" value="AAA"/>
    <property type="match status" value="1"/>
</dbReference>
<dbReference type="GO" id="GO:0005524">
    <property type="term" value="F:ATP binding"/>
    <property type="evidence" value="ECO:0007669"/>
    <property type="project" value="UniProtKB-KW"/>
</dbReference>
<dbReference type="PANTHER" id="PTHR30050:SF4">
    <property type="entry name" value="ATP-BINDING PROTEIN RV3427C IN INSERTION SEQUENCE-RELATED"/>
    <property type="match status" value="1"/>
</dbReference>
<evidence type="ECO:0000313" key="6">
    <source>
        <dbReference type="EMBL" id="ADI39224.1"/>
    </source>
</evidence>
<dbReference type="Gene3D" id="3.40.50.300">
    <property type="entry name" value="P-loop containing nucleotide triphosphate hydrolases"/>
    <property type="match status" value="1"/>
</dbReference>
<dbReference type="STRING" id="716544.wcw_0748"/>
<reference evidence="6 7" key="1">
    <citation type="journal article" date="2010" name="PLoS ONE">
        <title>The Waddlia genome: a window into chlamydial biology.</title>
        <authorList>
            <person name="Bertelli C."/>
            <person name="Collyn F."/>
            <person name="Croxatto A."/>
            <person name="Ruckert C."/>
            <person name="Polkinghorne A."/>
            <person name="Kebbi-Beghdadi C."/>
            <person name="Goesmann A."/>
            <person name="Vaughan L."/>
            <person name="Greub G."/>
        </authorList>
    </citation>
    <scope>NUCLEOTIDE SEQUENCE [LARGE SCALE GENOMIC DNA]</scope>
    <source>
        <strain evidence="7">ATCC VR-1470 / WSU 86-1044</strain>
        <strain evidence="6">WSU 86-1044</strain>
    </source>
</reference>
<dbReference type="PIRSF" id="PIRSF003073">
    <property type="entry name" value="DNAC_TnpB_IstB"/>
    <property type="match status" value="1"/>
</dbReference>
<keyword evidence="7" id="KW-1185">Reference proteome</keyword>
<dbReference type="Proteomes" id="UP000001505">
    <property type="component" value="Chromosome"/>
</dbReference>
<dbReference type="PANTHER" id="PTHR30050">
    <property type="entry name" value="CHROMOSOMAL REPLICATION INITIATOR PROTEIN DNAA"/>
    <property type="match status" value="1"/>
</dbReference>
<dbReference type="HOGENOM" id="CLU_062999_1_0_0"/>
<evidence type="ECO:0000256" key="1">
    <source>
        <dbReference type="ARBA" id="ARBA00008059"/>
    </source>
</evidence>
<keyword evidence="3" id="KW-0067">ATP-binding</keyword>
<dbReference type="GO" id="GO:0006260">
    <property type="term" value="P:DNA replication"/>
    <property type="evidence" value="ECO:0007669"/>
    <property type="project" value="TreeGrafter"/>
</dbReference>
<proteinExistence type="inferred from homology"/>
<dbReference type="KEGG" id="wch:wcw_1886"/>
<dbReference type="NCBIfam" id="NF006616">
    <property type="entry name" value="PRK09183.1"/>
    <property type="match status" value="1"/>
</dbReference>
<dbReference type="SMART" id="SM00382">
    <property type="entry name" value="AAA"/>
    <property type="match status" value="1"/>
</dbReference>
<dbReference type="SUPFAM" id="SSF52540">
    <property type="entry name" value="P-loop containing nucleoside triphosphate hydrolases"/>
    <property type="match status" value="1"/>
</dbReference>
<dbReference type="AlphaFoldDB" id="D6YT29"/>
<dbReference type="InterPro" id="IPR047661">
    <property type="entry name" value="IstB"/>
</dbReference>
<evidence type="ECO:0000256" key="3">
    <source>
        <dbReference type="ARBA" id="ARBA00022840"/>
    </source>
</evidence>